<keyword evidence="3" id="KW-1185">Reference proteome</keyword>
<gene>
    <name evidence="2" type="ORF">GUH15_10295</name>
    <name evidence="1" type="ORF">XAC3562_1810007</name>
</gene>
<dbReference type="EMBL" id="JAABFR010000753">
    <property type="protein sequence ID" value="MBD4336436.1"/>
    <property type="molecule type" value="Genomic_DNA"/>
</dbReference>
<dbReference type="KEGG" id="xcf:J172_00053"/>
<sequence length="102" mass="11444">MHTIELSKLVEQQLVLLQPERLEVIGLMRNGWEMALRVRPGLAPTCWLEKNEIGSGGESKSVDIETFNVLVDRGVFRVKNIGCRVNIYALSDAYCLADELSP</sequence>
<comment type="caution">
    <text evidence="1">The sequence shown here is derived from an EMBL/GenBank/DDBJ whole genome shotgun (WGS) entry which is preliminary data.</text>
</comment>
<dbReference type="KEGG" id="xcm:J164_00060"/>
<evidence type="ECO:0000313" key="3">
    <source>
        <dbReference type="Proteomes" id="UP000052230"/>
    </source>
</evidence>
<dbReference type="KEGG" id="xcn:J169_00057"/>
<dbReference type="KEGG" id="xcf:J172_00012"/>
<dbReference type="KEGG" id="xcm:J164_00018"/>
<dbReference type="AlphaFoldDB" id="A0A0U5BQ80"/>
<proteinExistence type="predicted"/>
<dbReference type="KEGG" id="xcr:J163_00018"/>
<protein>
    <submittedName>
        <fullName evidence="1">Uncharacterized protein</fullName>
    </submittedName>
</protein>
<dbReference type="KEGG" id="xcr:J163_00060"/>
<dbReference type="KEGG" id="xcw:J162_00018"/>
<reference evidence="1 3" key="1">
    <citation type="submission" date="2014-09" db="EMBL/GenBank/DDBJ databases">
        <authorList>
            <person name="Regsiter A."/>
        </authorList>
    </citation>
    <scope>NUCLEOTIDE SEQUENCE [LARGE SCALE GENOMIC DNA]</scope>
</reference>
<dbReference type="RefSeq" id="WP_015462607.1">
    <property type="nucleotide sequence ID" value="NZ_CAVLHM010000036.1"/>
</dbReference>
<dbReference type="KEGG" id="xcu:J159_00061"/>
<name>A0A0U5BQ80_XANCI</name>
<evidence type="ECO:0000313" key="1">
    <source>
        <dbReference type="EMBL" id="CEG15283.1"/>
    </source>
</evidence>
<dbReference type="KEGG" id="xcu:J159_00018"/>
<dbReference type="Proteomes" id="UP000052230">
    <property type="component" value="Unassembled WGS sequence"/>
</dbReference>
<reference evidence="2" key="2">
    <citation type="submission" date="2020-01" db="EMBL/GenBank/DDBJ databases">
        <authorList>
            <person name="Richard D."/>
        </authorList>
    </citation>
    <scope>NUCLEOTIDE SEQUENCE</scope>
    <source>
        <strain evidence="2">JP541</strain>
    </source>
</reference>
<dbReference type="KEGG" id="xcn:J169_00015"/>
<dbReference type="Proteomes" id="UP000653002">
    <property type="component" value="Unassembled WGS sequence"/>
</dbReference>
<accession>A0A0U5BQ80</accession>
<evidence type="ECO:0000313" key="2">
    <source>
        <dbReference type="EMBL" id="MBD4336436.1"/>
    </source>
</evidence>
<dbReference type="GeneID" id="66909176"/>
<dbReference type="EMBL" id="CCXZ01000092">
    <property type="protein sequence ID" value="CEG15283.1"/>
    <property type="molecule type" value="Genomic_DNA"/>
</dbReference>
<dbReference type="KEGG" id="xcw:J162_00060"/>
<organism evidence="1 3">
    <name type="scientific">Xanthomonas citri pv. citri</name>
    <dbReference type="NCBI Taxonomy" id="611301"/>
    <lineage>
        <taxon>Bacteria</taxon>
        <taxon>Pseudomonadati</taxon>
        <taxon>Pseudomonadota</taxon>
        <taxon>Gammaproteobacteria</taxon>
        <taxon>Lysobacterales</taxon>
        <taxon>Lysobacteraceae</taxon>
        <taxon>Xanthomonas</taxon>
    </lineage>
</organism>